<keyword evidence="4" id="KW-1185">Reference proteome</keyword>
<gene>
    <name evidence="1" type="ORF">BJ125_1106</name>
    <name evidence="2" type="ORF">SAMN05892882_1106</name>
</gene>
<dbReference type="Proteomes" id="UP000252631">
    <property type="component" value="Unassembled WGS sequence"/>
</dbReference>
<proteinExistence type="predicted"/>
<name>A0A336JSI0_9BRAD</name>
<organism evidence="2 3">
    <name type="scientific">Rhodopseudomonas pentothenatexigens</name>
    <dbReference type="NCBI Taxonomy" id="999699"/>
    <lineage>
        <taxon>Bacteria</taxon>
        <taxon>Pseudomonadati</taxon>
        <taxon>Pseudomonadota</taxon>
        <taxon>Alphaproteobacteria</taxon>
        <taxon>Hyphomicrobiales</taxon>
        <taxon>Nitrobacteraceae</taxon>
        <taxon>Rhodopseudomonas</taxon>
    </lineage>
</organism>
<evidence type="ECO:0000313" key="2">
    <source>
        <dbReference type="EMBL" id="SSW91039.1"/>
    </source>
</evidence>
<dbReference type="EMBL" id="UFQQ01000010">
    <property type="protein sequence ID" value="SSW91039.1"/>
    <property type="molecule type" value="Genomic_DNA"/>
</dbReference>
<protein>
    <submittedName>
        <fullName evidence="2">Uncharacterized protein</fullName>
    </submittedName>
</protein>
<evidence type="ECO:0000313" key="3">
    <source>
        <dbReference type="Proteomes" id="UP000252631"/>
    </source>
</evidence>
<dbReference type="EMBL" id="QRDT01000010">
    <property type="protein sequence ID" value="RED34370.1"/>
    <property type="molecule type" value="Genomic_DNA"/>
</dbReference>
<reference evidence="2 3" key="1">
    <citation type="submission" date="2017-08" db="EMBL/GenBank/DDBJ databases">
        <authorList>
            <person name="de Groot N.N."/>
        </authorList>
    </citation>
    <scope>NUCLEOTIDE SEQUENCE [LARGE SCALE GENOMIC DNA]</scope>
    <source>
        <strain evidence="2 3">JA575</strain>
    </source>
</reference>
<evidence type="ECO:0000313" key="1">
    <source>
        <dbReference type="EMBL" id="RED34370.1"/>
    </source>
</evidence>
<sequence length="52" mass="5820">MCRACGVDRELVEIEHANASFDVPHYRCPICNDTLRLAVRHSHPPEQGGNFG</sequence>
<dbReference type="AlphaFoldDB" id="A0A336JSI0"/>
<reference evidence="1 4" key="2">
    <citation type="submission" date="2018-07" db="EMBL/GenBank/DDBJ databases">
        <title>Genomic Encyclopedia of Archaeal and Bacterial Type Strains, Phase II (KMG-II): from individual species to whole genera.</title>
        <authorList>
            <person name="Goeker M."/>
        </authorList>
    </citation>
    <scope>NUCLEOTIDE SEQUENCE [LARGE SCALE GENOMIC DNA]</scope>
    <source>
        <strain evidence="1 4">JA575</strain>
    </source>
</reference>
<evidence type="ECO:0000313" key="4">
    <source>
        <dbReference type="Proteomes" id="UP000256343"/>
    </source>
</evidence>
<accession>A0A336JSI0</accession>
<dbReference type="Proteomes" id="UP000256343">
    <property type="component" value="Unassembled WGS sequence"/>
</dbReference>